<dbReference type="PANTHER" id="PTHR37542:SF3">
    <property type="entry name" value="PRION-INHIBITION AND PROPAGATION HELO DOMAIN-CONTAINING PROTEIN"/>
    <property type="match status" value="1"/>
</dbReference>
<dbReference type="KEGG" id="ffu:CLAFUR5_10587"/>
<evidence type="ECO:0000259" key="2">
    <source>
        <dbReference type="Pfam" id="PF14479"/>
    </source>
</evidence>
<dbReference type="AlphaFoldDB" id="A0A9Q8PBT9"/>
<dbReference type="EMBL" id="CP090169">
    <property type="protein sequence ID" value="UJO19596.1"/>
    <property type="molecule type" value="Genomic_DNA"/>
</dbReference>
<dbReference type="InterPro" id="IPR029498">
    <property type="entry name" value="HeLo_dom"/>
</dbReference>
<protein>
    <submittedName>
        <fullName evidence="3">Heterokaryon incompatibility protein S</fullName>
    </submittedName>
</protein>
<dbReference type="RefSeq" id="XP_047763962.1">
    <property type="nucleotide sequence ID" value="XM_047909735.1"/>
</dbReference>
<dbReference type="Gene3D" id="1.20.120.1020">
    <property type="entry name" value="Prion-inhibition and propagation, HeLo domain"/>
    <property type="match status" value="1"/>
</dbReference>
<dbReference type="GeneID" id="71990465"/>
<dbReference type="OrthoDB" id="20872at2759"/>
<name>A0A9Q8PBT9_PASFU</name>
<evidence type="ECO:0000313" key="4">
    <source>
        <dbReference type="Proteomes" id="UP000756132"/>
    </source>
</evidence>
<dbReference type="PANTHER" id="PTHR37542">
    <property type="entry name" value="HELO DOMAIN-CONTAINING PROTEIN-RELATED"/>
    <property type="match status" value="1"/>
</dbReference>
<keyword evidence="4" id="KW-1185">Reference proteome</keyword>
<reference evidence="3" key="2">
    <citation type="journal article" date="2022" name="Microb. Genom.">
        <title>A chromosome-scale genome assembly of the tomato pathogen Cladosporium fulvum reveals a compartmentalized genome architecture and the presence of a dispensable chromosome.</title>
        <authorList>
            <person name="Zaccaron A.Z."/>
            <person name="Chen L.H."/>
            <person name="Samaras A."/>
            <person name="Stergiopoulos I."/>
        </authorList>
    </citation>
    <scope>NUCLEOTIDE SEQUENCE</scope>
    <source>
        <strain evidence="3">Race5_Kim</strain>
    </source>
</reference>
<dbReference type="InterPro" id="IPR038305">
    <property type="entry name" value="HeLo_sf"/>
</dbReference>
<feature type="domain" description="Prion-inhibition and propagation HeLo" evidence="2">
    <location>
        <begin position="5"/>
        <end position="191"/>
    </location>
</feature>
<evidence type="ECO:0000313" key="3">
    <source>
        <dbReference type="EMBL" id="UJO19596.1"/>
    </source>
</evidence>
<accession>A0A9Q8PBT9</accession>
<feature type="region of interest" description="Disordered" evidence="1">
    <location>
        <begin position="435"/>
        <end position="471"/>
    </location>
</feature>
<evidence type="ECO:0000256" key="1">
    <source>
        <dbReference type="SAM" id="MobiDB-lite"/>
    </source>
</evidence>
<proteinExistence type="predicted"/>
<feature type="compositionally biased region" description="Basic residues" evidence="1">
    <location>
        <begin position="577"/>
        <end position="599"/>
    </location>
</feature>
<reference evidence="3" key="1">
    <citation type="submission" date="2021-12" db="EMBL/GenBank/DDBJ databases">
        <authorList>
            <person name="Zaccaron A."/>
            <person name="Stergiopoulos I."/>
        </authorList>
    </citation>
    <scope>NUCLEOTIDE SEQUENCE</scope>
    <source>
        <strain evidence="3">Race5_Kim</strain>
    </source>
</reference>
<feature type="region of interest" description="Disordered" evidence="1">
    <location>
        <begin position="577"/>
        <end position="605"/>
    </location>
</feature>
<sequence>MEVVGVAIGGVGLAALFDSTVNTLHYIDSGLKYGKSYQKTALKLNLLDLRLTRWRHSVDLVDDASKLQDKVHLATPQEADTVQYLLGEIKEGLETAEKAAQRHKLRGAPATTTPEIGDRSIEALARKVSRLAIARQRGTSTSQKAVWALHDERKFKILVDDISGFVDSLEKLFPAAKPMQAQLVVQDAAELVQPAEVEEPEEAAAVLQEATESVDPALGAAIVQAAQNPAASPQYRNFFTGGNARIQAGDEIASGFVGPLNGGEHTYDAKGDCGRQIVRVAIVIAISSFDRILAKIPSLSAAILVITFNFRRSSILRIRGALLPSNARPGDPISDCTKWHWMRMQSTAYDEAAIHVPSTKRYRISRWISAIPKDAFDAFTDRPIEREEPVDEADDTEHFERWSLAKHIDQQLAEMQVERKHTSHQHEDSAVALVEGKQQTKTRNKRASCDVLGPSRAGTPAPAPAVQGTGKQEETAFAEWLEGMEMERWKALMDLEKAAHLNGVLEAGRVAQARRGIETHRRADRIKDGRIVKPRKSLGPQIELLAKEKVLSRRMEIKAREDEIVGYATMLKGKVTRNRKQGRSHRRSLKGMVMRRRETRRTGNG</sequence>
<dbReference type="Proteomes" id="UP000756132">
    <property type="component" value="Chromosome 7"/>
</dbReference>
<organism evidence="3 4">
    <name type="scientific">Passalora fulva</name>
    <name type="common">Tomato leaf mold</name>
    <name type="synonym">Cladosporium fulvum</name>
    <dbReference type="NCBI Taxonomy" id="5499"/>
    <lineage>
        <taxon>Eukaryota</taxon>
        <taxon>Fungi</taxon>
        <taxon>Dikarya</taxon>
        <taxon>Ascomycota</taxon>
        <taxon>Pezizomycotina</taxon>
        <taxon>Dothideomycetes</taxon>
        <taxon>Dothideomycetidae</taxon>
        <taxon>Mycosphaerellales</taxon>
        <taxon>Mycosphaerellaceae</taxon>
        <taxon>Fulvia</taxon>
    </lineage>
</organism>
<dbReference type="Pfam" id="PF14479">
    <property type="entry name" value="HeLo"/>
    <property type="match status" value="1"/>
</dbReference>
<gene>
    <name evidence="3" type="ORF">CLAFUR5_10587</name>
</gene>